<organism evidence="2 3">
    <name type="scientific">Parelaphostrongylus tenuis</name>
    <name type="common">Meningeal worm</name>
    <dbReference type="NCBI Taxonomy" id="148309"/>
    <lineage>
        <taxon>Eukaryota</taxon>
        <taxon>Metazoa</taxon>
        <taxon>Ecdysozoa</taxon>
        <taxon>Nematoda</taxon>
        <taxon>Chromadorea</taxon>
        <taxon>Rhabditida</taxon>
        <taxon>Rhabditina</taxon>
        <taxon>Rhabditomorpha</taxon>
        <taxon>Strongyloidea</taxon>
        <taxon>Metastrongylidae</taxon>
        <taxon>Parelaphostrongylus</taxon>
    </lineage>
</organism>
<dbReference type="Proteomes" id="UP001196413">
    <property type="component" value="Unassembled WGS sequence"/>
</dbReference>
<comment type="caution">
    <text evidence="2">The sequence shown here is derived from an EMBL/GenBank/DDBJ whole genome shotgun (WGS) entry which is preliminary data.</text>
</comment>
<keyword evidence="3" id="KW-1185">Reference proteome</keyword>
<evidence type="ECO:0000313" key="3">
    <source>
        <dbReference type="Proteomes" id="UP001196413"/>
    </source>
</evidence>
<protein>
    <submittedName>
        <fullName evidence="2">Uncharacterized protein</fullName>
    </submittedName>
</protein>
<evidence type="ECO:0000256" key="1">
    <source>
        <dbReference type="SAM" id="MobiDB-lite"/>
    </source>
</evidence>
<accession>A0AAD5MN06</accession>
<dbReference type="EMBL" id="JAHQIW010004207">
    <property type="protein sequence ID" value="KAJ1361457.1"/>
    <property type="molecule type" value="Genomic_DNA"/>
</dbReference>
<sequence>MVRRDENASDSAAAGTTHNVVGDPTRREVRAMPPLSLHADLTPSESLLISSTPDSVCEITKRDKQPQTLSVTGLPFIKNKNNHGRLFVNGLPFWVQRKNREVTFSLITSSCFLLISCHDFRCLGCDGR</sequence>
<evidence type="ECO:0000313" key="2">
    <source>
        <dbReference type="EMBL" id="KAJ1361457.1"/>
    </source>
</evidence>
<dbReference type="AlphaFoldDB" id="A0AAD5MN06"/>
<gene>
    <name evidence="2" type="ORF">KIN20_020717</name>
</gene>
<proteinExistence type="predicted"/>
<reference evidence="2" key="1">
    <citation type="submission" date="2021-06" db="EMBL/GenBank/DDBJ databases">
        <title>Parelaphostrongylus tenuis whole genome reference sequence.</title>
        <authorList>
            <person name="Garwood T.J."/>
            <person name="Larsen P.A."/>
            <person name="Fountain-Jones N.M."/>
            <person name="Garbe J.R."/>
            <person name="Macchietto M.G."/>
            <person name="Kania S.A."/>
            <person name="Gerhold R.W."/>
            <person name="Richards J.E."/>
            <person name="Wolf T.M."/>
        </authorList>
    </citation>
    <scope>NUCLEOTIDE SEQUENCE</scope>
    <source>
        <strain evidence="2">MNPRO001-30</strain>
        <tissue evidence="2">Meninges</tissue>
    </source>
</reference>
<name>A0AAD5MN06_PARTN</name>
<feature type="region of interest" description="Disordered" evidence="1">
    <location>
        <begin position="1"/>
        <end position="32"/>
    </location>
</feature>